<dbReference type="GO" id="GO:0016491">
    <property type="term" value="F:oxidoreductase activity"/>
    <property type="evidence" value="ECO:0007669"/>
    <property type="project" value="InterPro"/>
</dbReference>
<reference evidence="2 3" key="1">
    <citation type="submission" date="2019-02" db="EMBL/GenBank/DDBJ databases">
        <title>Deep-cultivation of Planctomycetes and their phenomic and genomic characterization uncovers novel biology.</title>
        <authorList>
            <person name="Wiegand S."/>
            <person name="Jogler M."/>
            <person name="Boedeker C."/>
            <person name="Pinto D."/>
            <person name="Vollmers J."/>
            <person name="Rivas-Marin E."/>
            <person name="Kohn T."/>
            <person name="Peeters S.H."/>
            <person name="Heuer A."/>
            <person name="Rast P."/>
            <person name="Oberbeckmann S."/>
            <person name="Bunk B."/>
            <person name="Jeske O."/>
            <person name="Meyerdierks A."/>
            <person name="Storesund J.E."/>
            <person name="Kallscheuer N."/>
            <person name="Luecker S."/>
            <person name="Lage O.M."/>
            <person name="Pohl T."/>
            <person name="Merkel B.J."/>
            <person name="Hornburger P."/>
            <person name="Mueller R.-W."/>
            <person name="Bruemmer F."/>
            <person name="Labrenz M."/>
            <person name="Spormann A.M."/>
            <person name="Op Den Camp H."/>
            <person name="Overmann J."/>
            <person name="Amann R."/>
            <person name="Jetten M.S.M."/>
            <person name="Mascher T."/>
            <person name="Medema M.H."/>
            <person name="Devos D.P."/>
            <person name="Kaster A.-K."/>
            <person name="Ovreas L."/>
            <person name="Rohde M."/>
            <person name="Galperin M.Y."/>
            <person name="Jogler C."/>
        </authorList>
    </citation>
    <scope>NUCLEOTIDE SEQUENCE [LARGE SCALE GENOMIC DNA]</scope>
    <source>
        <strain evidence="2 3">Poly51</strain>
    </source>
</reference>
<dbReference type="EMBL" id="SJPW01000002">
    <property type="protein sequence ID" value="TWU58622.1"/>
    <property type="molecule type" value="Genomic_DNA"/>
</dbReference>
<evidence type="ECO:0000256" key="1">
    <source>
        <dbReference type="SAM" id="MobiDB-lite"/>
    </source>
</evidence>
<evidence type="ECO:0000313" key="2">
    <source>
        <dbReference type="EMBL" id="TWU58622.1"/>
    </source>
</evidence>
<dbReference type="AlphaFoldDB" id="A0A5C6FD15"/>
<accession>A0A5C6FD15</accession>
<comment type="caution">
    <text evidence="2">The sequence shown here is derived from an EMBL/GenBank/DDBJ whole genome shotgun (WGS) entry which is preliminary data.</text>
</comment>
<dbReference type="PANTHER" id="PTHR39673">
    <property type="entry name" value="TUNGSTEN FORMYLMETHANOFURAN DEHYDROGENASE, SUBUNIT C (FWDC)"/>
    <property type="match status" value="1"/>
</dbReference>
<dbReference type="PANTHER" id="PTHR39673:SF5">
    <property type="entry name" value="TUNGSTEN-CONTAINING FORMYLMETHANOFURAN DEHYDROGENASE 2 SUBUNIT C"/>
    <property type="match status" value="1"/>
</dbReference>
<keyword evidence="3" id="KW-1185">Reference proteome</keyword>
<dbReference type="InterPro" id="IPR036485">
    <property type="entry name" value="Glu_synth_asu_C_sf"/>
</dbReference>
<gene>
    <name evidence="2" type="ORF">Poly51_14010</name>
</gene>
<dbReference type="Proteomes" id="UP000318288">
    <property type="component" value="Unassembled WGS sequence"/>
</dbReference>
<sequence length="256" mass="26655">MTGDPANRAETPSSAGDILSSPDHTFLIQELGNERLRTSILSVQAAPDDEKLTQVQIVGAAGQHYAMMRIDHPVRIQVDGPLGDYAFAWCGQLDVRLTGSVGNGIAEGLVSGAVRIRGDAGVGAGATMSGGTLAVYGSAGDRCGAAMRGGNIFVRGNVGDECGVGALGGMIVIGGDAGERVGDAMSNVTVFMRGKAKSLADGVVEAPLRKREQLRLGLLLINASIRGDAKEFRRIVPEAMLIAEEASRGEVNPKWR</sequence>
<feature type="region of interest" description="Disordered" evidence="1">
    <location>
        <begin position="1"/>
        <end position="21"/>
    </location>
</feature>
<proteinExistence type="predicted"/>
<evidence type="ECO:0000313" key="3">
    <source>
        <dbReference type="Proteomes" id="UP000318288"/>
    </source>
</evidence>
<dbReference type="CDD" id="cd00504">
    <property type="entry name" value="GXGXG"/>
    <property type="match status" value="1"/>
</dbReference>
<dbReference type="RefSeq" id="WP_146455650.1">
    <property type="nucleotide sequence ID" value="NZ_SJPW01000002.1"/>
</dbReference>
<name>A0A5C6FD15_9BACT</name>
<dbReference type="OrthoDB" id="264795at2"/>
<protein>
    <submittedName>
        <fullName evidence="2">GXGXG motif protein</fullName>
    </submittedName>
</protein>
<dbReference type="SUPFAM" id="SSF69336">
    <property type="entry name" value="Alpha subunit of glutamate synthase, C-terminal domain"/>
    <property type="match status" value="1"/>
</dbReference>
<dbReference type="Gene3D" id="2.160.20.60">
    <property type="entry name" value="Glutamate synthase, alpha subunit, C-terminal domain"/>
    <property type="match status" value="1"/>
</dbReference>
<organism evidence="2 3">
    <name type="scientific">Rubripirellula tenax</name>
    <dbReference type="NCBI Taxonomy" id="2528015"/>
    <lineage>
        <taxon>Bacteria</taxon>
        <taxon>Pseudomonadati</taxon>
        <taxon>Planctomycetota</taxon>
        <taxon>Planctomycetia</taxon>
        <taxon>Pirellulales</taxon>
        <taxon>Pirellulaceae</taxon>
        <taxon>Rubripirellula</taxon>
    </lineage>
</organism>